<feature type="transmembrane region" description="Helical" evidence="7">
    <location>
        <begin position="417"/>
        <end position="437"/>
    </location>
</feature>
<comment type="similarity">
    <text evidence="2">Belongs to the polysaccharide synthase family.</text>
</comment>
<protein>
    <submittedName>
        <fullName evidence="8">Polysaccharide biosynthesis protein</fullName>
    </submittedName>
</protein>
<feature type="transmembrane region" description="Helical" evidence="7">
    <location>
        <begin position="114"/>
        <end position="134"/>
    </location>
</feature>
<evidence type="ECO:0000256" key="7">
    <source>
        <dbReference type="SAM" id="Phobius"/>
    </source>
</evidence>
<comment type="subcellular location">
    <subcellularLocation>
        <location evidence="1">Cell membrane</location>
        <topology evidence="1">Multi-pass membrane protein</topology>
    </subcellularLocation>
</comment>
<dbReference type="OrthoDB" id="9770347at2"/>
<keyword evidence="3" id="KW-1003">Cell membrane</keyword>
<dbReference type="InterPro" id="IPR050833">
    <property type="entry name" value="Poly_Biosynth_Transport"/>
</dbReference>
<dbReference type="CDD" id="cd13127">
    <property type="entry name" value="MATE_tuaB_like"/>
    <property type="match status" value="1"/>
</dbReference>
<feature type="transmembrane region" description="Helical" evidence="7">
    <location>
        <begin position="146"/>
        <end position="164"/>
    </location>
</feature>
<feature type="transmembrane region" description="Helical" evidence="7">
    <location>
        <begin position="252"/>
        <end position="272"/>
    </location>
</feature>
<feature type="transmembrane region" description="Helical" evidence="7">
    <location>
        <begin position="355"/>
        <end position="374"/>
    </location>
</feature>
<evidence type="ECO:0000256" key="1">
    <source>
        <dbReference type="ARBA" id="ARBA00004651"/>
    </source>
</evidence>
<evidence type="ECO:0000256" key="5">
    <source>
        <dbReference type="ARBA" id="ARBA00022989"/>
    </source>
</evidence>
<evidence type="ECO:0000256" key="2">
    <source>
        <dbReference type="ARBA" id="ARBA00007430"/>
    </source>
</evidence>
<proteinExistence type="inferred from homology"/>
<feature type="transmembrane region" description="Helical" evidence="7">
    <location>
        <begin position="12"/>
        <end position="33"/>
    </location>
</feature>
<evidence type="ECO:0000256" key="3">
    <source>
        <dbReference type="ARBA" id="ARBA00022475"/>
    </source>
</evidence>
<dbReference type="NCBIfam" id="NF007773">
    <property type="entry name" value="PRK10459.1"/>
    <property type="match status" value="1"/>
</dbReference>
<feature type="transmembrane region" description="Helical" evidence="7">
    <location>
        <begin position="184"/>
        <end position="201"/>
    </location>
</feature>
<feature type="transmembrane region" description="Helical" evidence="7">
    <location>
        <begin position="292"/>
        <end position="317"/>
    </location>
</feature>
<feature type="transmembrane region" description="Helical" evidence="7">
    <location>
        <begin position="380"/>
        <end position="405"/>
    </location>
</feature>
<dbReference type="AlphaFoldDB" id="A0A0D0FAE8"/>
<keyword evidence="4 7" id="KW-0812">Transmembrane</keyword>
<evidence type="ECO:0000256" key="6">
    <source>
        <dbReference type="ARBA" id="ARBA00023136"/>
    </source>
</evidence>
<keyword evidence="6 7" id="KW-0472">Membrane</keyword>
<sequence length="478" mass="53576">MSNKKLAISGAKWTTISTVVNTVLQFVQIAILARLLEPSSFGIVSISTLVITFLGIFAHFGFSNSIVYKQESDHKVLSTIYFLNLMIGAAMFVIIYFGSPLLVMYYKEPRLLEVLHISAFYFPIVFLGQIYNILLEKELKFRSLALTEIVCSILATSVTIVLAYQGFQAKSLVFGLLAGQTLKMIVQNIIGRVYFSPVWYFRLKEIKDHLMFGIYNIGDSLLGFANSNMDTILIGGVLGVKELGYYTIASQIAIYPVARICPIIVQICYPIMARMKENLEQLKGAYLKIVDFLSYVNIPLLAGLYLMAANVIPLIYGSGWDETVPLIKIFVFTGIFSCLMYPLSTVAYSTGKPKLLFYLNLITLIIKFPLIYFMAKQYGIMGIAYGFLIMTFITLILNFVLIQYMVGDFMKTFLENIAKPVLFSLAMAVVILLYKQFIGNTGVFHTIVQIAIGGLVYGGLTLKYKLSLSEIKNLKQSL</sequence>
<feature type="transmembrane region" description="Helical" evidence="7">
    <location>
        <begin position="323"/>
        <end position="343"/>
    </location>
</feature>
<dbReference type="Proteomes" id="UP000032049">
    <property type="component" value="Unassembled WGS sequence"/>
</dbReference>
<feature type="transmembrane region" description="Helical" evidence="7">
    <location>
        <begin position="39"/>
        <end position="60"/>
    </location>
</feature>
<name>A0A0D0FAE8_9SPHI</name>
<gene>
    <name evidence="8" type="ORF">TH53_01380</name>
</gene>
<keyword evidence="9" id="KW-1185">Reference proteome</keyword>
<evidence type="ECO:0000313" key="8">
    <source>
        <dbReference type="EMBL" id="KIO78773.1"/>
    </source>
</evidence>
<dbReference type="PANTHER" id="PTHR30250">
    <property type="entry name" value="PST FAMILY PREDICTED COLANIC ACID TRANSPORTER"/>
    <property type="match status" value="1"/>
</dbReference>
<dbReference type="PANTHER" id="PTHR30250:SF10">
    <property type="entry name" value="LIPOPOLYSACCHARIDE BIOSYNTHESIS PROTEIN WZXC"/>
    <property type="match status" value="1"/>
</dbReference>
<comment type="caution">
    <text evidence="8">The sequence shown here is derived from an EMBL/GenBank/DDBJ whole genome shotgun (WGS) entry which is preliminary data.</text>
</comment>
<keyword evidence="5 7" id="KW-1133">Transmembrane helix</keyword>
<feature type="transmembrane region" description="Helical" evidence="7">
    <location>
        <begin position="81"/>
        <end position="102"/>
    </location>
</feature>
<dbReference type="RefSeq" id="WP_041877645.1">
    <property type="nucleotide sequence ID" value="NZ_CP157278.1"/>
</dbReference>
<dbReference type="GO" id="GO:0005886">
    <property type="term" value="C:plasma membrane"/>
    <property type="evidence" value="ECO:0007669"/>
    <property type="project" value="UniProtKB-SubCell"/>
</dbReference>
<dbReference type="STRING" id="1503925.TH53_01380"/>
<dbReference type="Pfam" id="PF13440">
    <property type="entry name" value="Polysacc_synt_3"/>
    <property type="match status" value="1"/>
</dbReference>
<reference evidence="8 9" key="1">
    <citation type="submission" date="2015-01" db="EMBL/GenBank/DDBJ databases">
        <title>Draft genome sequence of Pedobacter sp. NL19 isolated from sludge of an effluent treatment pond in an abandoned uranium mine.</title>
        <authorList>
            <person name="Santos T."/>
            <person name="Caetano T."/>
            <person name="Covas C."/>
            <person name="Cruz A."/>
            <person name="Mendo S."/>
        </authorList>
    </citation>
    <scope>NUCLEOTIDE SEQUENCE [LARGE SCALE GENOMIC DNA]</scope>
    <source>
        <strain evidence="8 9">NL19</strain>
    </source>
</reference>
<organism evidence="8 9">
    <name type="scientific">Pedobacter lusitanus</name>
    <dbReference type="NCBI Taxonomy" id="1503925"/>
    <lineage>
        <taxon>Bacteria</taxon>
        <taxon>Pseudomonadati</taxon>
        <taxon>Bacteroidota</taxon>
        <taxon>Sphingobacteriia</taxon>
        <taxon>Sphingobacteriales</taxon>
        <taxon>Sphingobacteriaceae</taxon>
        <taxon>Pedobacter</taxon>
    </lineage>
</organism>
<evidence type="ECO:0000256" key="4">
    <source>
        <dbReference type="ARBA" id="ARBA00022692"/>
    </source>
</evidence>
<accession>A0A0D0FAE8</accession>
<evidence type="ECO:0000313" key="9">
    <source>
        <dbReference type="Proteomes" id="UP000032049"/>
    </source>
</evidence>
<feature type="transmembrane region" description="Helical" evidence="7">
    <location>
        <begin position="443"/>
        <end position="462"/>
    </location>
</feature>
<feature type="transmembrane region" description="Helical" evidence="7">
    <location>
        <begin position="221"/>
        <end position="240"/>
    </location>
</feature>
<dbReference type="EMBL" id="JXRA01000006">
    <property type="protein sequence ID" value="KIO78773.1"/>
    <property type="molecule type" value="Genomic_DNA"/>
</dbReference>